<organism evidence="3 4">
    <name type="scientific">Pseudonocardia eucalypti</name>
    <dbReference type="NCBI Taxonomy" id="648755"/>
    <lineage>
        <taxon>Bacteria</taxon>
        <taxon>Bacillati</taxon>
        <taxon>Actinomycetota</taxon>
        <taxon>Actinomycetes</taxon>
        <taxon>Pseudonocardiales</taxon>
        <taxon>Pseudonocardiaceae</taxon>
        <taxon>Pseudonocardia</taxon>
    </lineage>
</organism>
<dbReference type="PANTHER" id="PTHR46696">
    <property type="entry name" value="P450, PUTATIVE (EUROFUNG)-RELATED"/>
    <property type="match status" value="1"/>
</dbReference>
<dbReference type="InterPro" id="IPR017972">
    <property type="entry name" value="Cyt_P450_CS"/>
</dbReference>
<dbReference type="InterPro" id="IPR002397">
    <property type="entry name" value="Cyt_P450_B"/>
</dbReference>
<proteinExistence type="inferred from homology"/>
<keyword evidence="2" id="KW-0560">Oxidoreductase</keyword>
<dbReference type="Pfam" id="PF00067">
    <property type="entry name" value="p450"/>
    <property type="match status" value="1"/>
</dbReference>
<dbReference type="InterPro" id="IPR036396">
    <property type="entry name" value="Cyt_P450_sf"/>
</dbReference>
<dbReference type="EMBL" id="BAABJP010000056">
    <property type="protein sequence ID" value="GAA5173337.1"/>
    <property type="molecule type" value="Genomic_DNA"/>
</dbReference>
<reference evidence="4" key="1">
    <citation type="journal article" date="2019" name="Int. J. Syst. Evol. Microbiol.">
        <title>The Global Catalogue of Microorganisms (GCM) 10K type strain sequencing project: providing services to taxonomists for standard genome sequencing and annotation.</title>
        <authorList>
            <consortium name="The Broad Institute Genomics Platform"/>
            <consortium name="The Broad Institute Genome Sequencing Center for Infectious Disease"/>
            <person name="Wu L."/>
            <person name="Ma J."/>
        </authorList>
    </citation>
    <scope>NUCLEOTIDE SEQUENCE [LARGE SCALE GENOMIC DNA]</scope>
    <source>
        <strain evidence="4">JCM 18303</strain>
    </source>
</reference>
<dbReference type="SUPFAM" id="SSF48264">
    <property type="entry name" value="Cytochrome P450"/>
    <property type="match status" value="1"/>
</dbReference>
<name>A0ABP9R9D8_9PSEU</name>
<dbReference type="Gene3D" id="1.10.630.10">
    <property type="entry name" value="Cytochrome P450"/>
    <property type="match status" value="1"/>
</dbReference>
<comment type="caution">
    <text evidence="3">The sequence shown here is derived from an EMBL/GenBank/DDBJ whole genome shotgun (WGS) entry which is preliminary data.</text>
</comment>
<sequence length="393" mass="44245">MTERDYPALLRQFDLFDPAHEEWKYDAFAYAREHCPIVRTEAGTGFWLITRYEDMRRILEDWETFSSVQGSPAPTPVRLGPLDADPPMHTGLRKLLNPVFSRTFALRYSDEMRRNCRDIIDGWIDDGRVDVINQYAGPFVSRTLARMVFDEDDPEKMARAIEVVDRVTEEGTPESFFDLAMLSAEYLAAAQDHPPERDGVLRALVTGEIDGRPVPEDEALGSLNVIFLGGLDTTKSAIGHIAMQLALNPELESRVRDPRWVRQDMDEFIRLQSPVATFARNVTRDVRVGGVEMKAGDRVLIRFDSANRDDAKFPDGSCLRFDPPRGGNAGFGLGIHRCIGAHLGRVQIAIAFEELLARVTRLELDCAPEDIVWKPGIANCPESIPVRFKKVSS</sequence>
<dbReference type="RefSeq" id="WP_185066310.1">
    <property type="nucleotide sequence ID" value="NZ_BAABJP010000056.1"/>
</dbReference>
<accession>A0ABP9R9D8</accession>
<dbReference type="Proteomes" id="UP001428817">
    <property type="component" value="Unassembled WGS sequence"/>
</dbReference>
<evidence type="ECO:0000256" key="1">
    <source>
        <dbReference type="ARBA" id="ARBA00010617"/>
    </source>
</evidence>
<dbReference type="PROSITE" id="PS00086">
    <property type="entry name" value="CYTOCHROME_P450"/>
    <property type="match status" value="1"/>
</dbReference>
<protein>
    <submittedName>
        <fullName evidence="3">Cytochrome P450</fullName>
    </submittedName>
</protein>
<keyword evidence="2" id="KW-0479">Metal-binding</keyword>
<evidence type="ECO:0000313" key="3">
    <source>
        <dbReference type="EMBL" id="GAA5173337.1"/>
    </source>
</evidence>
<keyword evidence="2" id="KW-0503">Monooxygenase</keyword>
<keyword evidence="2" id="KW-0408">Iron</keyword>
<keyword evidence="2" id="KW-0349">Heme</keyword>
<evidence type="ECO:0000313" key="4">
    <source>
        <dbReference type="Proteomes" id="UP001428817"/>
    </source>
</evidence>
<gene>
    <name evidence="3" type="ORF">GCM10023321_74560</name>
</gene>
<dbReference type="InterPro" id="IPR001128">
    <property type="entry name" value="Cyt_P450"/>
</dbReference>
<evidence type="ECO:0000256" key="2">
    <source>
        <dbReference type="RuleBase" id="RU000461"/>
    </source>
</evidence>
<comment type="similarity">
    <text evidence="1 2">Belongs to the cytochrome P450 family.</text>
</comment>
<keyword evidence="4" id="KW-1185">Reference proteome</keyword>
<dbReference type="PANTHER" id="PTHR46696:SF6">
    <property type="entry name" value="P450, PUTATIVE (EUROFUNG)-RELATED"/>
    <property type="match status" value="1"/>
</dbReference>
<dbReference type="PRINTS" id="PR00359">
    <property type="entry name" value="BP450"/>
</dbReference>